<feature type="non-terminal residue" evidence="1">
    <location>
        <position position="170"/>
    </location>
</feature>
<dbReference type="EMBL" id="CAJVQC010015409">
    <property type="protein sequence ID" value="CAG8666770.1"/>
    <property type="molecule type" value="Genomic_DNA"/>
</dbReference>
<evidence type="ECO:0000313" key="2">
    <source>
        <dbReference type="Proteomes" id="UP000789920"/>
    </source>
</evidence>
<evidence type="ECO:0000313" key="1">
    <source>
        <dbReference type="EMBL" id="CAG8666770.1"/>
    </source>
</evidence>
<comment type="caution">
    <text evidence="1">The sequence shown here is derived from an EMBL/GenBank/DDBJ whole genome shotgun (WGS) entry which is preliminary data.</text>
</comment>
<sequence length="170" mass="18590">ITLQITTAKILKGFGNLIITIDPVFHLGNIISTMTIYHSTTNASNSTTKPSSIMDADITGGFIRLIGHITLLQITTAELPKDFDKSHNSNRPSYPFGTMLKDQDSSDSPTPIPSLSLQTSNIKHQGNIISTMTMCVTTVYHSTMHPSNSTSKPPQSVILISETLNREFLE</sequence>
<reference evidence="1" key="1">
    <citation type="submission" date="2021-06" db="EMBL/GenBank/DDBJ databases">
        <authorList>
            <person name="Kallberg Y."/>
            <person name="Tangrot J."/>
            <person name="Rosling A."/>
        </authorList>
    </citation>
    <scope>NUCLEOTIDE SEQUENCE</scope>
    <source>
        <strain evidence="1">MA461A</strain>
    </source>
</reference>
<accession>A0ACA9NNV0</accession>
<organism evidence="1 2">
    <name type="scientific">Racocetra persica</name>
    <dbReference type="NCBI Taxonomy" id="160502"/>
    <lineage>
        <taxon>Eukaryota</taxon>
        <taxon>Fungi</taxon>
        <taxon>Fungi incertae sedis</taxon>
        <taxon>Mucoromycota</taxon>
        <taxon>Glomeromycotina</taxon>
        <taxon>Glomeromycetes</taxon>
        <taxon>Diversisporales</taxon>
        <taxon>Gigasporaceae</taxon>
        <taxon>Racocetra</taxon>
    </lineage>
</organism>
<protein>
    <submittedName>
        <fullName evidence="1">19186_t:CDS:1</fullName>
    </submittedName>
</protein>
<gene>
    <name evidence="1" type="ORF">RPERSI_LOCUS8504</name>
</gene>
<feature type="non-terminal residue" evidence="1">
    <location>
        <position position="1"/>
    </location>
</feature>
<dbReference type="Proteomes" id="UP000789920">
    <property type="component" value="Unassembled WGS sequence"/>
</dbReference>
<proteinExistence type="predicted"/>
<name>A0ACA9NNV0_9GLOM</name>
<keyword evidence="2" id="KW-1185">Reference proteome</keyword>